<evidence type="ECO:0000313" key="3">
    <source>
        <dbReference type="Proteomes" id="UP001445268"/>
    </source>
</evidence>
<sequence length="97" mass="11174">MALLPVLITLPMILIVDTWGKFAFITPFLLIPGYLTIGYVLYRSASRPVFDRKSGQFWKGSYQSRQKGKVPLSDFYPNPRRNICIVNYDMLRLCIIG</sequence>
<keyword evidence="1" id="KW-1133">Transmembrane helix</keyword>
<evidence type="ECO:0000313" key="2">
    <source>
        <dbReference type="EMBL" id="XAF56073.1"/>
    </source>
</evidence>
<dbReference type="Proteomes" id="UP001445268">
    <property type="component" value="Plasmid unnamed1"/>
</dbReference>
<name>A0ABZ3E8Y0_9GAMM</name>
<dbReference type="EMBL" id="CP152381">
    <property type="protein sequence ID" value="XAF56073.1"/>
    <property type="molecule type" value="Genomic_DNA"/>
</dbReference>
<geneLocation type="plasmid" evidence="2 3">
    <name>unnamed1</name>
</geneLocation>
<protein>
    <submittedName>
        <fullName evidence="2">Uncharacterized protein</fullName>
    </submittedName>
</protein>
<feature type="transmembrane region" description="Helical" evidence="1">
    <location>
        <begin position="22"/>
        <end position="42"/>
    </location>
</feature>
<evidence type="ECO:0000256" key="1">
    <source>
        <dbReference type="SAM" id="Phobius"/>
    </source>
</evidence>
<reference evidence="2 3" key="1">
    <citation type="submission" date="2024-04" db="EMBL/GenBank/DDBJ databases">
        <title>Marinobacter sp. SBY-1.</title>
        <authorList>
            <person name="Pan C."/>
        </authorList>
    </citation>
    <scope>NUCLEOTIDE SEQUENCE [LARGE SCALE GENOMIC DNA]</scope>
    <source>
        <strain evidence="2 3">SBY-1</strain>
        <plasmid evidence="2 3">unnamed1</plasmid>
    </source>
</reference>
<proteinExistence type="predicted"/>
<accession>A0ABZ3E8Y0</accession>
<gene>
    <name evidence="2" type="ORF">AAGT77_19275</name>
</gene>
<dbReference type="RefSeq" id="WP_342632662.1">
    <property type="nucleotide sequence ID" value="NZ_CP152381.1"/>
</dbReference>
<organism evidence="2 3">
    <name type="scientific">Marinobacter alkaliphilus</name>
    <dbReference type="NCBI Taxonomy" id="254719"/>
    <lineage>
        <taxon>Bacteria</taxon>
        <taxon>Pseudomonadati</taxon>
        <taxon>Pseudomonadota</taxon>
        <taxon>Gammaproteobacteria</taxon>
        <taxon>Pseudomonadales</taxon>
        <taxon>Marinobacteraceae</taxon>
        <taxon>Marinobacter</taxon>
    </lineage>
</organism>
<keyword evidence="1" id="KW-0812">Transmembrane</keyword>
<keyword evidence="3" id="KW-1185">Reference proteome</keyword>
<keyword evidence="1" id="KW-0472">Membrane</keyword>
<keyword evidence="2" id="KW-0614">Plasmid</keyword>